<keyword evidence="1 5" id="KW-0816">Tricarboxylic acid cycle</keyword>
<dbReference type="InterPro" id="IPR005810">
    <property type="entry name" value="CoA_lig_alpha"/>
</dbReference>
<name>S5DL06_9ACTN</name>
<feature type="binding site" evidence="5">
    <location>
        <begin position="17"/>
        <end position="20"/>
    </location>
    <ligand>
        <name>CoA</name>
        <dbReference type="ChEBI" id="CHEBI:57287"/>
    </ligand>
</feature>
<dbReference type="GO" id="GO:0000166">
    <property type="term" value="F:nucleotide binding"/>
    <property type="evidence" value="ECO:0007669"/>
    <property type="project" value="UniProtKB-KW"/>
</dbReference>
<feature type="domain" description="CoA-binding" evidence="7">
    <location>
        <begin position="4"/>
        <end position="100"/>
    </location>
</feature>
<dbReference type="InterPro" id="IPR033847">
    <property type="entry name" value="Citrt_syn/SCS-alpha_CS"/>
</dbReference>
<reference evidence="8" key="1">
    <citation type="journal article" date="2013" name="Sci. Rep.">
        <title>Metagenomics uncovers a new group of low GC and ultra-small marine Actinobacteria.</title>
        <authorList>
            <person name="Ghai R."/>
            <person name="Mizuno C.M."/>
            <person name="Picazo A."/>
            <person name="Camacho A."/>
            <person name="Rodriguez-Valera F."/>
        </authorList>
    </citation>
    <scope>NUCLEOTIDE SEQUENCE</scope>
</reference>
<comment type="pathway">
    <text evidence="5">Carbohydrate metabolism; tricarboxylic acid cycle; succinate from succinyl-CoA (ligase route): step 1/1.</text>
</comment>
<dbReference type="GO" id="GO:0009361">
    <property type="term" value="C:succinate-CoA ligase complex (ADP-forming)"/>
    <property type="evidence" value="ECO:0007669"/>
    <property type="project" value="TreeGrafter"/>
</dbReference>
<feature type="binding site" evidence="5">
    <location>
        <position position="43"/>
    </location>
    <ligand>
        <name>CoA</name>
        <dbReference type="ChEBI" id="CHEBI:57287"/>
    </ligand>
</feature>
<dbReference type="SUPFAM" id="SSF52210">
    <property type="entry name" value="Succinyl-CoA synthetase domains"/>
    <property type="match status" value="1"/>
</dbReference>
<comment type="catalytic activity">
    <reaction evidence="5">
        <text>GTP + succinate + CoA = succinyl-CoA + GDP + phosphate</text>
        <dbReference type="Rhea" id="RHEA:22120"/>
        <dbReference type="ChEBI" id="CHEBI:30031"/>
        <dbReference type="ChEBI" id="CHEBI:37565"/>
        <dbReference type="ChEBI" id="CHEBI:43474"/>
        <dbReference type="ChEBI" id="CHEBI:57287"/>
        <dbReference type="ChEBI" id="CHEBI:57292"/>
        <dbReference type="ChEBI" id="CHEBI:58189"/>
    </reaction>
</comment>
<dbReference type="EMBL" id="KC811135">
    <property type="protein sequence ID" value="AGQ19546.1"/>
    <property type="molecule type" value="Genomic_DNA"/>
</dbReference>
<protein>
    <recommendedName>
        <fullName evidence="5">Succinate--CoA ligase [ADP-forming] subunit alpha</fullName>
        <ecNumber evidence="5">6.2.1.5</ecNumber>
    </recommendedName>
    <alternativeName>
        <fullName evidence="5">Succinyl-CoA synthetase subunit alpha</fullName>
        <shortName evidence="5">SCS-alpha</shortName>
    </alternativeName>
</protein>
<comment type="similarity">
    <text evidence="4 5">Belongs to the succinate/malate CoA ligase alpha subunit family.</text>
</comment>
<evidence type="ECO:0000256" key="1">
    <source>
        <dbReference type="ARBA" id="ARBA00022532"/>
    </source>
</evidence>
<dbReference type="Gene3D" id="3.40.50.720">
    <property type="entry name" value="NAD(P)-binding Rossmann-like Domain"/>
    <property type="match status" value="1"/>
</dbReference>
<comment type="function">
    <text evidence="5">Succinyl-CoA synthetase functions in the citric acid cycle (TCA), coupling the hydrolysis of succinyl-CoA to the synthesis of either ATP or GTP and thus represents the only step of substrate-level phosphorylation in the TCA. The alpha subunit of the enzyme binds the substrates coenzyme A and phosphate, while succinate binding and nucleotide specificity is provided by the beta subunit.</text>
</comment>
<keyword evidence="3 5" id="KW-0547">Nucleotide-binding</keyword>
<evidence type="ECO:0000313" key="8">
    <source>
        <dbReference type="EMBL" id="AGQ19546.1"/>
    </source>
</evidence>
<comment type="subunit">
    <text evidence="5">Heterotetramer of two alpha and two beta subunits.</text>
</comment>
<dbReference type="UniPathway" id="UPA00223">
    <property type="reaction ID" value="UER00999"/>
</dbReference>
<dbReference type="GO" id="GO:0004775">
    <property type="term" value="F:succinate-CoA ligase (ADP-forming) activity"/>
    <property type="evidence" value="ECO:0007669"/>
    <property type="project" value="UniProtKB-UniRule"/>
</dbReference>
<dbReference type="PROSITE" id="PS01216">
    <property type="entry name" value="SUCCINYL_COA_LIG_1"/>
    <property type="match status" value="1"/>
</dbReference>
<dbReference type="EC" id="6.2.1.5" evidence="5"/>
<evidence type="ECO:0000256" key="2">
    <source>
        <dbReference type="ARBA" id="ARBA00022598"/>
    </source>
</evidence>
<dbReference type="PANTHER" id="PTHR11117:SF2">
    <property type="entry name" value="SUCCINATE--COA LIGASE [ADP_GDP-FORMING] SUBUNIT ALPHA, MITOCHONDRIAL"/>
    <property type="match status" value="1"/>
</dbReference>
<dbReference type="PRINTS" id="PR01798">
    <property type="entry name" value="SCOASYNTHASE"/>
</dbReference>
<feature type="active site" description="Tele-phosphohistidine intermediate" evidence="5 6">
    <location>
        <position position="248"/>
    </location>
</feature>
<dbReference type="AlphaFoldDB" id="S5DL06"/>
<accession>S5DL06</accession>
<keyword evidence="2 5" id="KW-0436">Ligase</keyword>
<proteinExistence type="inferred from homology"/>
<dbReference type="Pfam" id="PF02629">
    <property type="entry name" value="CoA_binding"/>
    <property type="match status" value="1"/>
</dbReference>
<evidence type="ECO:0000256" key="3">
    <source>
        <dbReference type="ARBA" id="ARBA00022741"/>
    </source>
</evidence>
<dbReference type="FunFam" id="3.40.50.261:FF:000006">
    <property type="entry name" value="Succinate--CoA ligase [ADP-forming] subunit alpha"/>
    <property type="match status" value="1"/>
</dbReference>
<comment type="catalytic activity">
    <reaction evidence="5">
        <text>succinate + ATP + CoA = succinyl-CoA + ADP + phosphate</text>
        <dbReference type="Rhea" id="RHEA:17661"/>
        <dbReference type="ChEBI" id="CHEBI:30031"/>
        <dbReference type="ChEBI" id="CHEBI:30616"/>
        <dbReference type="ChEBI" id="CHEBI:43474"/>
        <dbReference type="ChEBI" id="CHEBI:57287"/>
        <dbReference type="ChEBI" id="CHEBI:57292"/>
        <dbReference type="ChEBI" id="CHEBI:456216"/>
        <dbReference type="EC" id="6.2.1.5"/>
    </reaction>
</comment>
<feature type="binding site" evidence="5">
    <location>
        <position position="160"/>
    </location>
    <ligand>
        <name>substrate</name>
        <note>ligand shared with subunit beta</note>
    </ligand>
</feature>
<dbReference type="InterPro" id="IPR005811">
    <property type="entry name" value="SUCC_ACL_C"/>
</dbReference>
<dbReference type="Gene3D" id="3.40.50.261">
    <property type="entry name" value="Succinyl-CoA synthetase domains"/>
    <property type="match status" value="1"/>
</dbReference>
<organism evidence="8">
    <name type="scientific">Candidatus Actinomarina minuta</name>
    <dbReference type="NCBI Taxonomy" id="1389454"/>
    <lineage>
        <taxon>Bacteria</taxon>
        <taxon>Bacillati</taxon>
        <taxon>Actinomycetota</taxon>
        <taxon>Actinomycetes</taxon>
        <taxon>Candidatus Actinomarinidae</taxon>
        <taxon>Candidatus Actinomarinales</taxon>
        <taxon>Candidatus Actinomarineae</taxon>
        <taxon>Candidatus Actinomarinaceae</taxon>
        <taxon>Candidatus Actinomarina</taxon>
    </lineage>
</organism>
<dbReference type="SUPFAM" id="SSF51735">
    <property type="entry name" value="NAD(P)-binding Rossmann-fold domains"/>
    <property type="match status" value="1"/>
</dbReference>
<dbReference type="NCBIfam" id="TIGR01019">
    <property type="entry name" value="sucCoAalpha"/>
    <property type="match status" value="1"/>
</dbReference>
<dbReference type="InterPro" id="IPR016102">
    <property type="entry name" value="Succinyl-CoA_synth-like"/>
</dbReference>
<dbReference type="FunFam" id="3.40.50.720:FF:000277">
    <property type="entry name" value="Succinate--CoA ligase [ADP-forming] subunit alpha"/>
    <property type="match status" value="1"/>
</dbReference>
<evidence type="ECO:0000256" key="6">
    <source>
        <dbReference type="PIRSR" id="PIRSR001553-1"/>
    </source>
</evidence>
<sequence length="291" mass="30222">MSILIDENSRVVVQGLTGREGQFHALRNRAYGTNVVAGTRPGKGGENVEGIPIFDTINDAVSETKADVALTFVPPSFAKEAVLEAAFGGCKLIVCITEGIPAKDEAEMYDILKKETDSSLLGPNCPGLISPGKANVGIMPHEITLPGNIGVVSRSGTLTYQAVHELTKLNIGQSTCIGIGGDPVPGMSFIDVIEKFEKDDDTNGIVMIGEIGGTAEEEAAEYIKKNISKPVVSYIAGVTAPPGKKMGHAGAIVSGNKGTAKVKIQELTSAGATVVKTPTEIGEAMKDAISG</sequence>
<dbReference type="GO" id="GO:0006099">
    <property type="term" value="P:tricarboxylic acid cycle"/>
    <property type="evidence" value="ECO:0007669"/>
    <property type="project" value="UniProtKB-UniRule"/>
</dbReference>
<dbReference type="HAMAP" id="MF_01988">
    <property type="entry name" value="Succ_CoA_alpha"/>
    <property type="match status" value="1"/>
</dbReference>
<gene>
    <name evidence="5" type="primary">sucD</name>
</gene>
<dbReference type="SMART" id="SM00881">
    <property type="entry name" value="CoA_binding"/>
    <property type="match status" value="1"/>
</dbReference>
<evidence type="ECO:0000256" key="5">
    <source>
        <dbReference type="HAMAP-Rule" id="MF_01988"/>
    </source>
</evidence>
<dbReference type="InterPro" id="IPR003781">
    <property type="entry name" value="CoA-bd"/>
</dbReference>
<dbReference type="Pfam" id="PF00549">
    <property type="entry name" value="Ligase_CoA"/>
    <property type="match status" value="1"/>
</dbReference>
<dbReference type="PANTHER" id="PTHR11117">
    <property type="entry name" value="SUCCINYL-COA LIGASE SUBUNIT ALPHA"/>
    <property type="match status" value="1"/>
</dbReference>
<feature type="binding site" evidence="5">
    <location>
        <begin position="96"/>
        <end position="98"/>
    </location>
    <ligand>
        <name>CoA</name>
        <dbReference type="ChEBI" id="CHEBI:57287"/>
    </ligand>
</feature>
<dbReference type="InterPro" id="IPR036291">
    <property type="entry name" value="NAD(P)-bd_dom_sf"/>
</dbReference>
<dbReference type="NCBIfam" id="NF004230">
    <property type="entry name" value="PRK05678.1"/>
    <property type="match status" value="1"/>
</dbReference>
<dbReference type="PIRSF" id="PIRSF001553">
    <property type="entry name" value="SucCS_alpha"/>
    <property type="match status" value="1"/>
</dbReference>
<evidence type="ECO:0000259" key="7">
    <source>
        <dbReference type="SMART" id="SM00881"/>
    </source>
</evidence>
<evidence type="ECO:0000256" key="4">
    <source>
        <dbReference type="ARBA" id="ARBA00060724"/>
    </source>
</evidence>
<dbReference type="GO" id="GO:0004776">
    <property type="term" value="F:succinate-CoA ligase (GDP-forming) activity"/>
    <property type="evidence" value="ECO:0007669"/>
    <property type="project" value="TreeGrafter"/>
</dbReference>